<dbReference type="AlphaFoldDB" id="A0A8H4UTK1"/>
<accession>A0A8H4UTK1</accession>
<dbReference type="OrthoDB" id="5091635at2759"/>
<sequence>MSSEQAGLSTQNLNSVVMGPRLVEATYSMTRELAMKQAQGLGQKLGHRDWDQAALVPEMTRWLSESVIKVLDEDTKNKVFMWCEKHGQNWVDVIRAAKDDLVEYRFTTNMEEQHCLDRTASSLQPQMEEMLNRFKTEILQQQRDGTAQVLERVGVLASPTPVIQREQPNRARRSGIDESSSFRITTKIQNFDEGLRLLVTEDSGLVKEFWDIVGSLNDDYTRDNMSPRSRAYYNFKRREELRSSQVRELGLTNSELDELRKTMQRTPRDSPVFGPLARFARDVTTEYQFKSAMKMAGWEDSGSELDMD</sequence>
<dbReference type="EMBL" id="JABEYC010000065">
    <property type="protein sequence ID" value="KAF4983443.1"/>
    <property type="molecule type" value="Genomic_DNA"/>
</dbReference>
<organism evidence="1 2">
    <name type="scientific">Fusarium zealandicum</name>
    <dbReference type="NCBI Taxonomy" id="1053134"/>
    <lineage>
        <taxon>Eukaryota</taxon>
        <taxon>Fungi</taxon>
        <taxon>Dikarya</taxon>
        <taxon>Ascomycota</taxon>
        <taxon>Pezizomycotina</taxon>
        <taxon>Sordariomycetes</taxon>
        <taxon>Hypocreomycetidae</taxon>
        <taxon>Hypocreales</taxon>
        <taxon>Nectriaceae</taxon>
        <taxon>Fusarium</taxon>
        <taxon>Fusarium staphyleae species complex</taxon>
    </lineage>
</organism>
<name>A0A8H4UTK1_9HYPO</name>
<reference evidence="1" key="1">
    <citation type="journal article" date="2020" name="BMC Genomics">
        <title>Correction to: Identification and distribution of gene clusters required for synthesis of sphingolipid metabolism inhibitors in diverse species of the filamentous fungus Fusarium.</title>
        <authorList>
            <person name="Kim H.S."/>
            <person name="Lohmar J.M."/>
            <person name="Busman M."/>
            <person name="Brown D.W."/>
            <person name="Naumann T.A."/>
            <person name="Divon H.H."/>
            <person name="Lysoe E."/>
            <person name="Uhlig S."/>
            <person name="Proctor R.H."/>
        </authorList>
    </citation>
    <scope>NUCLEOTIDE SEQUENCE</scope>
    <source>
        <strain evidence="1">NRRL 22465</strain>
    </source>
</reference>
<keyword evidence="2" id="KW-1185">Reference proteome</keyword>
<evidence type="ECO:0000313" key="1">
    <source>
        <dbReference type="EMBL" id="KAF4983443.1"/>
    </source>
</evidence>
<reference evidence="1" key="2">
    <citation type="submission" date="2020-05" db="EMBL/GenBank/DDBJ databases">
        <authorList>
            <person name="Kim H.-S."/>
            <person name="Proctor R.H."/>
            <person name="Brown D.W."/>
        </authorList>
    </citation>
    <scope>NUCLEOTIDE SEQUENCE</scope>
    <source>
        <strain evidence="1">NRRL 22465</strain>
    </source>
</reference>
<gene>
    <name evidence="1" type="ORF">FZEAL_1172</name>
</gene>
<comment type="caution">
    <text evidence="1">The sequence shown here is derived from an EMBL/GenBank/DDBJ whole genome shotgun (WGS) entry which is preliminary data.</text>
</comment>
<evidence type="ECO:0000313" key="2">
    <source>
        <dbReference type="Proteomes" id="UP000635477"/>
    </source>
</evidence>
<proteinExistence type="predicted"/>
<dbReference type="Proteomes" id="UP000635477">
    <property type="component" value="Unassembled WGS sequence"/>
</dbReference>
<protein>
    <submittedName>
        <fullName evidence="1">Uncharacterized protein</fullName>
    </submittedName>
</protein>